<keyword evidence="2" id="KW-1185">Reference proteome</keyword>
<comment type="caution">
    <text evidence="1">The sequence shown here is derived from an EMBL/GenBank/DDBJ whole genome shotgun (WGS) entry which is preliminary data.</text>
</comment>
<accession>A0ACC3CJ39</accession>
<protein>
    <submittedName>
        <fullName evidence="1">Uncharacterized protein</fullName>
    </submittedName>
</protein>
<sequence length="161" mass="16635">MPPAASAPTALLPKTATTQPGLSTRCLAKHLLAVEEGARCSCICTAPLPALPSLRHPPPPLASTPLLRPPRPHSPPPPRLHHLRCSEVPPRRRLPEVGDLDYDGAMSGLAFVASTRPTSRPAWADELPVACVMACAGRSVPAVGAVGSTSALFSAGFYAGG</sequence>
<reference evidence="1" key="1">
    <citation type="submission" date="2019-11" db="EMBL/GenBank/DDBJ databases">
        <title>Nori genome reveals adaptations in red seaweeds to the harsh intertidal environment.</title>
        <authorList>
            <person name="Wang D."/>
            <person name="Mao Y."/>
        </authorList>
    </citation>
    <scope>NUCLEOTIDE SEQUENCE</scope>
    <source>
        <tissue evidence="1">Gametophyte</tissue>
    </source>
</reference>
<name>A0ACC3CJ39_PYRYE</name>
<organism evidence="1 2">
    <name type="scientific">Pyropia yezoensis</name>
    <name type="common">Susabi-nori</name>
    <name type="synonym">Porphyra yezoensis</name>
    <dbReference type="NCBI Taxonomy" id="2788"/>
    <lineage>
        <taxon>Eukaryota</taxon>
        <taxon>Rhodophyta</taxon>
        <taxon>Bangiophyceae</taxon>
        <taxon>Bangiales</taxon>
        <taxon>Bangiaceae</taxon>
        <taxon>Pyropia</taxon>
    </lineage>
</organism>
<gene>
    <name evidence="1" type="ORF">I4F81_012778</name>
</gene>
<proteinExistence type="predicted"/>
<evidence type="ECO:0000313" key="2">
    <source>
        <dbReference type="Proteomes" id="UP000798662"/>
    </source>
</evidence>
<dbReference type="Proteomes" id="UP000798662">
    <property type="component" value="Chromosome 3"/>
</dbReference>
<dbReference type="EMBL" id="CM020620">
    <property type="protein sequence ID" value="KAK1870316.1"/>
    <property type="molecule type" value="Genomic_DNA"/>
</dbReference>
<evidence type="ECO:0000313" key="1">
    <source>
        <dbReference type="EMBL" id="KAK1870316.1"/>
    </source>
</evidence>